<gene>
    <name evidence="2" type="ORF">A3G45_01975</name>
</gene>
<dbReference type="Proteomes" id="UP000178632">
    <property type="component" value="Unassembled WGS sequence"/>
</dbReference>
<evidence type="ECO:0000313" key="3">
    <source>
        <dbReference type="Proteomes" id="UP000178632"/>
    </source>
</evidence>
<sequence length="127" mass="14672">MLTDYVKSWFQRADEDLALIEVILKEESFSPNPVCFHAQQAAEKYLKGFLAYHDLHTRKIHDLEALVEDCVKIDKSFGALKDSAGFLDQFYIGSRYPDDYIEFSRNDAKKAYEAAIKIKNFILGKIK</sequence>
<dbReference type="Pfam" id="PF05168">
    <property type="entry name" value="HEPN"/>
    <property type="match status" value="1"/>
</dbReference>
<dbReference type="EMBL" id="MHPE01000003">
    <property type="protein sequence ID" value="OGZ77638.1"/>
    <property type="molecule type" value="Genomic_DNA"/>
</dbReference>
<evidence type="ECO:0000313" key="2">
    <source>
        <dbReference type="EMBL" id="OGZ77638.1"/>
    </source>
</evidence>
<evidence type="ECO:0000259" key="1">
    <source>
        <dbReference type="PROSITE" id="PS50910"/>
    </source>
</evidence>
<accession>A0A1G2IU39</accession>
<protein>
    <recommendedName>
        <fullName evidence="1">HEPN domain-containing protein</fullName>
    </recommendedName>
</protein>
<feature type="domain" description="HEPN" evidence="1">
    <location>
        <begin position="10"/>
        <end position="118"/>
    </location>
</feature>
<name>A0A1G2IU39_9BACT</name>
<proteinExistence type="predicted"/>
<dbReference type="InterPro" id="IPR007842">
    <property type="entry name" value="HEPN_dom"/>
</dbReference>
<dbReference type="Gene3D" id="1.20.120.330">
    <property type="entry name" value="Nucleotidyltransferases domain 2"/>
    <property type="match status" value="1"/>
</dbReference>
<organism evidence="2 3">
    <name type="scientific">Candidatus Staskawiczbacteria bacterium RIFCSPLOWO2_12_FULL_37_15</name>
    <dbReference type="NCBI Taxonomy" id="1802218"/>
    <lineage>
        <taxon>Bacteria</taxon>
        <taxon>Candidatus Staskawicziibacteriota</taxon>
    </lineage>
</organism>
<reference evidence="2 3" key="1">
    <citation type="journal article" date="2016" name="Nat. Commun.">
        <title>Thousands of microbial genomes shed light on interconnected biogeochemical processes in an aquifer system.</title>
        <authorList>
            <person name="Anantharaman K."/>
            <person name="Brown C.T."/>
            <person name="Hug L.A."/>
            <person name="Sharon I."/>
            <person name="Castelle C.J."/>
            <person name="Probst A.J."/>
            <person name="Thomas B.C."/>
            <person name="Singh A."/>
            <person name="Wilkins M.J."/>
            <person name="Karaoz U."/>
            <person name="Brodie E.L."/>
            <person name="Williams K.H."/>
            <person name="Hubbard S.S."/>
            <person name="Banfield J.F."/>
        </authorList>
    </citation>
    <scope>NUCLEOTIDE SEQUENCE [LARGE SCALE GENOMIC DNA]</scope>
</reference>
<dbReference type="SMART" id="SM00748">
    <property type="entry name" value="HEPN"/>
    <property type="match status" value="1"/>
</dbReference>
<dbReference type="SUPFAM" id="SSF81593">
    <property type="entry name" value="Nucleotidyltransferase substrate binding subunit/domain"/>
    <property type="match status" value="1"/>
</dbReference>
<dbReference type="PROSITE" id="PS50910">
    <property type="entry name" value="HEPN"/>
    <property type="match status" value="1"/>
</dbReference>
<comment type="caution">
    <text evidence="2">The sequence shown here is derived from an EMBL/GenBank/DDBJ whole genome shotgun (WGS) entry which is preliminary data.</text>
</comment>
<dbReference type="AlphaFoldDB" id="A0A1G2IU39"/>